<proteinExistence type="predicted"/>
<dbReference type="InterPro" id="IPR056002">
    <property type="entry name" value="DUF7580"/>
</dbReference>
<dbReference type="AlphaFoldDB" id="A0A8H4TUY8"/>
<evidence type="ECO:0000313" key="3">
    <source>
        <dbReference type="Proteomes" id="UP000622797"/>
    </source>
</evidence>
<dbReference type="OrthoDB" id="3565018at2759"/>
<protein>
    <recommendedName>
        <fullName evidence="1">DUF7580 domain-containing protein</fullName>
    </recommendedName>
</protein>
<evidence type="ECO:0000313" key="2">
    <source>
        <dbReference type="EMBL" id="KAF4964633.1"/>
    </source>
</evidence>
<dbReference type="Proteomes" id="UP000622797">
    <property type="component" value="Unassembled WGS sequence"/>
</dbReference>
<dbReference type="EMBL" id="JABEXW010000397">
    <property type="protein sequence ID" value="KAF4964633.1"/>
    <property type="molecule type" value="Genomic_DNA"/>
</dbReference>
<gene>
    <name evidence="2" type="ORF">FSARC_7475</name>
</gene>
<dbReference type="PANTHER" id="PTHR35186:SF4">
    <property type="entry name" value="PRION-INHIBITION AND PROPAGATION HELO DOMAIN-CONTAINING PROTEIN"/>
    <property type="match status" value="1"/>
</dbReference>
<reference evidence="2" key="1">
    <citation type="journal article" date="2020" name="BMC Genomics">
        <title>Correction to: Identification and distribution of gene clusters required for synthesis of sphingolipid metabolism inhibitors in diverse species of the filamentous fungus Fusarium.</title>
        <authorList>
            <person name="Kim H.S."/>
            <person name="Lohmar J.M."/>
            <person name="Busman M."/>
            <person name="Brown D.W."/>
            <person name="Naumann T.A."/>
            <person name="Divon H.H."/>
            <person name="Lysoe E."/>
            <person name="Uhlig S."/>
            <person name="Proctor R.H."/>
        </authorList>
    </citation>
    <scope>NUCLEOTIDE SEQUENCE</scope>
    <source>
        <strain evidence="2">NRRL 20472</strain>
    </source>
</reference>
<keyword evidence="3" id="KW-1185">Reference proteome</keyword>
<dbReference type="PANTHER" id="PTHR35186">
    <property type="entry name" value="ANK_REP_REGION DOMAIN-CONTAINING PROTEIN"/>
    <property type="match status" value="1"/>
</dbReference>
<evidence type="ECO:0000259" key="1">
    <source>
        <dbReference type="Pfam" id="PF24476"/>
    </source>
</evidence>
<feature type="domain" description="DUF7580" evidence="1">
    <location>
        <begin position="192"/>
        <end position="575"/>
    </location>
</feature>
<dbReference type="Pfam" id="PF24476">
    <property type="entry name" value="DUF7580"/>
    <property type="match status" value="1"/>
</dbReference>
<sequence length="578" mass="65301">MSGFEVVGIVLGSIPIVVSALEYYMRGLSTLQTFRNYKRVLNKLILNLNTEYFALQDICEKLLVGIAPHTQIEEMIRDPFGESWRDAAMVDKLRLRLWTSFEIFDQRIQDVKEAVEEMMEKLNISADGKVKWAKSSSIKKQLKRAMFILQMANYSEVLTRIRDGVSALHRLVVLNADLESERKPRSQARLYRLVNETLSSVYHALQSTMACQCTRLHDVGLRLTPPSRNIIPGDDDEDIIQELQFRLAVSYSAPSQFSSFKQWNEILLKSCEGSRKPTASFATQNTTSRKKIVEFAISSPTASTVHKKQSTQASVIAQSPTVNLVLSTAGIRSKSVCSRHISNLCEAMQWSGKKKQGEKYGHIQDFLMQEARKYDVYTLDYLGAGNEWVLVPLKKVLQDPTFLFADKLRMAWVIACSVLQMQSTPWVTGVPSSDNIYIAQEGGVLQFQHVFVRRHFPERSAPVALLPTPSLANPFMLYLGILLIEVILGQPLTDLISDQDQDQALGPDLAKYILDYEAANKLLGRVMMFGGYGCYNAVERCLRSNMYKLNLADSPDSKDDLIFAIVNPLEQELKRGMI</sequence>
<comment type="caution">
    <text evidence="2">The sequence shown here is derived from an EMBL/GenBank/DDBJ whole genome shotgun (WGS) entry which is preliminary data.</text>
</comment>
<accession>A0A8H4TUY8</accession>
<organism evidence="2 3">
    <name type="scientific">Fusarium sarcochroum</name>
    <dbReference type="NCBI Taxonomy" id="1208366"/>
    <lineage>
        <taxon>Eukaryota</taxon>
        <taxon>Fungi</taxon>
        <taxon>Dikarya</taxon>
        <taxon>Ascomycota</taxon>
        <taxon>Pezizomycotina</taxon>
        <taxon>Sordariomycetes</taxon>
        <taxon>Hypocreomycetidae</taxon>
        <taxon>Hypocreales</taxon>
        <taxon>Nectriaceae</taxon>
        <taxon>Fusarium</taxon>
        <taxon>Fusarium lateritium species complex</taxon>
    </lineage>
</organism>
<name>A0A8H4TUY8_9HYPO</name>
<reference evidence="2" key="2">
    <citation type="submission" date="2020-05" db="EMBL/GenBank/DDBJ databases">
        <authorList>
            <person name="Kim H.-S."/>
            <person name="Proctor R.H."/>
            <person name="Brown D.W."/>
        </authorList>
    </citation>
    <scope>NUCLEOTIDE SEQUENCE</scope>
    <source>
        <strain evidence="2">NRRL 20472</strain>
    </source>
</reference>